<evidence type="ECO:0000256" key="1">
    <source>
        <dbReference type="ARBA" id="ARBA00004127"/>
    </source>
</evidence>
<feature type="transmembrane region" description="Helical" evidence="7">
    <location>
        <begin position="141"/>
        <end position="160"/>
    </location>
</feature>
<reference evidence="9" key="1">
    <citation type="submission" date="2023-05" db="EMBL/GenBank/DDBJ databases">
        <title>Anaerotaeda fermentans gen. nov., sp. nov., a novel anaerobic planctomycete of the new family within the order Sedimentisphaerales isolated from Taman Peninsula, Russia.</title>
        <authorList>
            <person name="Khomyakova M.A."/>
            <person name="Merkel A.Y."/>
            <person name="Slobodkin A.I."/>
        </authorList>
    </citation>
    <scope>NUCLEOTIDE SEQUENCE</scope>
    <source>
        <strain evidence="9">M17dextr</strain>
    </source>
</reference>
<name>A0AAW6TW65_9BACT</name>
<evidence type="ECO:0000256" key="6">
    <source>
        <dbReference type="ARBA" id="ARBA00023136"/>
    </source>
</evidence>
<evidence type="ECO:0000256" key="4">
    <source>
        <dbReference type="ARBA" id="ARBA00022692"/>
    </source>
</evidence>
<feature type="transmembrane region" description="Helical" evidence="7">
    <location>
        <begin position="12"/>
        <end position="30"/>
    </location>
</feature>
<evidence type="ECO:0000259" key="8">
    <source>
        <dbReference type="Pfam" id="PF02366"/>
    </source>
</evidence>
<feature type="transmembrane region" description="Helical" evidence="7">
    <location>
        <begin position="292"/>
        <end position="310"/>
    </location>
</feature>
<dbReference type="Pfam" id="PF02366">
    <property type="entry name" value="PMT"/>
    <property type="match status" value="1"/>
</dbReference>
<feature type="transmembrane region" description="Helical" evidence="7">
    <location>
        <begin position="189"/>
        <end position="208"/>
    </location>
</feature>
<evidence type="ECO:0000313" key="9">
    <source>
        <dbReference type="EMBL" id="MDI6449887.1"/>
    </source>
</evidence>
<proteinExistence type="predicted"/>
<keyword evidence="3" id="KW-0808">Transferase</keyword>
<evidence type="ECO:0000256" key="2">
    <source>
        <dbReference type="ARBA" id="ARBA00022676"/>
    </source>
</evidence>
<dbReference type="EMBL" id="JASCXX010000014">
    <property type="protein sequence ID" value="MDI6449887.1"/>
    <property type="molecule type" value="Genomic_DNA"/>
</dbReference>
<organism evidence="9 10">
    <name type="scientific">Anaerobaca lacustris</name>
    <dbReference type="NCBI Taxonomy" id="3044600"/>
    <lineage>
        <taxon>Bacteria</taxon>
        <taxon>Pseudomonadati</taxon>
        <taxon>Planctomycetota</taxon>
        <taxon>Phycisphaerae</taxon>
        <taxon>Sedimentisphaerales</taxon>
        <taxon>Anaerobacaceae</taxon>
        <taxon>Anaerobaca</taxon>
    </lineage>
</organism>
<sequence length="559" mass="61944">MIRRSWAPFEKGAGLYGFVIFVVALGALATRVPRLPIRPMHTDEAVHADKFRDLLEAGKYEYDPHEYHGPTLNYLTLIPAWLRGQQEYAEITEATLRIVPVVFSVALIGLTGFLAGGLGPAVMAAALFTAVSPAMFFYSRYYIQEMLLICFTFGAIVSGYRYMRTKALVWMVAAGVSLGLMHATKETCIIAFGGMGLAAGLLVLVHIVRERSWRAGFAGVRCGHVVVGLVAAVGISALFYSSFFTRSQGIWDSYLTYATYLARGGGHDTTHVHPWHYYLQMLAFARYEGGPVWSEGATLLLAVVGLIVAVRGKPVCGMDPTLLRFIAIYTVALTVVYSAIPYKTPWCLLGFLHGMILLAGAGAVALLSWMRRPATRMAVAALLVVAAGHLAFQSYRGSFTCHADSRNPYVYAHTTEDIFAVADAIREYAGVGGLGESVPIQVACSGKDYWPLPWYLRSYAVAWSVELPPKIGPLIVISDDLEGALARRLYVETPAEDRRMYMYLFDDPYYMWLRPQVKLLGFVRKDVWELLQQRPDPTELLKDMHDRQAGQPAEVVRPQ</sequence>
<keyword evidence="2" id="KW-0328">Glycosyltransferase</keyword>
<feature type="transmembrane region" description="Helical" evidence="7">
    <location>
        <begin position="220"/>
        <end position="243"/>
    </location>
</feature>
<keyword evidence="4 7" id="KW-0812">Transmembrane</keyword>
<evidence type="ECO:0000256" key="7">
    <source>
        <dbReference type="SAM" id="Phobius"/>
    </source>
</evidence>
<dbReference type="InterPro" id="IPR003342">
    <property type="entry name" value="ArnT-like_N"/>
</dbReference>
<feature type="transmembrane region" description="Helical" evidence="7">
    <location>
        <begin position="346"/>
        <end position="367"/>
    </location>
</feature>
<accession>A0AAW6TW65</accession>
<feature type="transmembrane region" description="Helical" evidence="7">
    <location>
        <begin position="322"/>
        <end position="340"/>
    </location>
</feature>
<dbReference type="Proteomes" id="UP001431776">
    <property type="component" value="Unassembled WGS sequence"/>
</dbReference>
<dbReference type="AlphaFoldDB" id="A0AAW6TW65"/>
<dbReference type="GO" id="GO:0012505">
    <property type="term" value="C:endomembrane system"/>
    <property type="evidence" value="ECO:0007669"/>
    <property type="project" value="UniProtKB-SubCell"/>
</dbReference>
<keyword evidence="6 7" id="KW-0472">Membrane</keyword>
<gene>
    <name evidence="9" type="ORF">QJ522_12585</name>
</gene>
<evidence type="ECO:0000313" key="10">
    <source>
        <dbReference type="Proteomes" id="UP001431776"/>
    </source>
</evidence>
<keyword evidence="10" id="KW-1185">Reference proteome</keyword>
<feature type="domain" description="ArnT-like N-terminal" evidence="8">
    <location>
        <begin position="84"/>
        <end position="245"/>
    </location>
</feature>
<feature type="transmembrane region" description="Helical" evidence="7">
    <location>
        <begin position="167"/>
        <end position="183"/>
    </location>
</feature>
<protein>
    <submittedName>
        <fullName evidence="9">TIGR03663 family protein</fullName>
    </submittedName>
</protein>
<dbReference type="RefSeq" id="WP_349245297.1">
    <property type="nucleotide sequence ID" value="NZ_JASCXX010000014.1"/>
</dbReference>
<dbReference type="GO" id="GO:0006493">
    <property type="term" value="P:protein O-linked glycosylation"/>
    <property type="evidence" value="ECO:0007669"/>
    <property type="project" value="InterPro"/>
</dbReference>
<comment type="subcellular location">
    <subcellularLocation>
        <location evidence="1">Endomembrane system</location>
        <topology evidence="1">Multi-pass membrane protein</topology>
    </subcellularLocation>
</comment>
<dbReference type="GO" id="GO:0000030">
    <property type="term" value="F:mannosyltransferase activity"/>
    <property type="evidence" value="ECO:0007669"/>
    <property type="project" value="InterPro"/>
</dbReference>
<dbReference type="NCBIfam" id="TIGR03663">
    <property type="entry name" value="flippase activity-associated protein Agl23"/>
    <property type="match status" value="1"/>
</dbReference>
<dbReference type="PANTHER" id="PTHR41710">
    <property type="entry name" value="GLYCOSYL TRANSFERASE, FAMILY 39"/>
    <property type="match status" value="1"/>
</dbReference>
<comment type="caution">
    <text evidence="9">The sequence shown here is derived from an EMBL/GenBank/DDBJ whole genome shotgun (WGS) entry which is preliminary data.</text>
</comment>
<evidence type="ECO:0000256" key="5">
    <source>
        <dbReference type="ARBA" id="ARBA00022989"/>
    </source>
</evidence>
<dbReference type="GO" id="GO:0016020">
    <property type="term" value="C:membrane"/>
    <property type="evidence" value="ECO:0007669"/>
    <property type="project" value="InterPro"/>
</dbReference>
<keyword evidence="5 7" id="KW-1133">Transmembrane helix</keyword>
<dbReference type="PANTHER" id="PTHR41710:SF2">
    <property type="entry name" value="GLYCOSYL TRANSFERASE FAMILY 39_83 DOMAIN-CONTAINING PROTEIN"/>
    <property type="match status" value="1"/>
</dbReference>
<dbReference type="InterPro" id="IPR019962">
    <property type="entry name" value="CHP03663"/>
</dbReference>
<feature type="transmembrane region" description="Helical" evidence="7">
    <location>
        <begin position="101"/>
        <end position="129"/>
    </location>
</feature>
<evidence type="ECO:0000256" key="3">
    <source>
        <dbReference type="ARBA" id="ARBA00022679"/>
    </source>
</evidence>